<keyword evidence="2" id="KW-1185">Reference proteome</keyword>
<proteinExistence type="predicted"/>
<organism evidence="1 2">
    <name type="scientific">Cimex lectularius</name>
    <name type="common">Bed bug</name>
    <name type="synonym">Acanthia lectularia</name>
    <dbReference type="NCBI Taxonomy" id="79782"/>
    <lineage>
        <taxon>Eukaryota</taxon>
        <taxon>Metazoa</taxon>
        <taxon>Ecdysozoa</taxon>
        <taxon>Arthropoda</taxon>
        <taxon>Hexapoda</taxon>
        <taxon>Insecta</taxon>
        <taxon>Pterygota</taxon>
        <taxon>Neoptera</taxon>
        <taxon>Paraneoptera</taxon>
        <taxon>Hemiptera</taxon>
        <taxon>Heteroptera</taxon>
        <taxon>Panheteroptera</taxon>
        <taxon>Cimicomorpha</taxon>
        <taxon>Cimicidae</taxon>
        <taxon>Cimex</taxon>
    </lineage>
</organism>
<reference evidence="1" key="1">
    <citation type="submission" date="2022-01" db="UniProtKB">
        <authorList>
            <consortium name="EnsemblMetazoa"/>
        </authorList>
    </citation>
    <scope>IDENTIFICATION</scope>
</reference>
<name>A0A8I6TIN3_CIMLE</name>
<dbReference type="AlphaFoldDB" id="A0A8I6TIN3"/>
<dbReference type="RefSeq" id="XP_014252485.1">
    <property type="nucleotide sequence ID" value="XM_014396999.2"/>
</dbReference>
<accession>A0A8I6TIN3</accession>
<evidence type="ECO:0000313" key="2">
    <source>
        <dbReference type="Proteomes" id="UP000494040"/>
    </source>
</evidence>
<protein>
    <submittedName>
        <fullName evidence="1">Uncharacterized protein</fullName>
    </submittedName>
</protein>
<dbReference type="EnsemblMetazoa" id="XM_014396999.2">
    <property type="protein sequence ID" value="XP_014252485.1"/>
    <property type="gene ID" value="LOC106668339"/>
</dbReference>
<dbReference type="GeneID" id="106668339"/>
<evidence type="ECO:0000313" key="1">
    <source>
        <dbReference type="EnsemblMetazoa" id="XP_014252485.1"/>
    </source>
</evidence>
<dbReference type="KEGG" id="clec:106668339"/>
<sequence>MLLVEMVISHFYQDKQDLCAGSGRTDIEHVDVNLNQNLKIVYSDKSICESKVVMEDVPVINVGETTAASEPSFSWANYKTSLLKNPVSSHLRKGYKKAPLRDKTLKWALMKTKLAELQKQGYDILLKKKLDSLDHQMLCVKKKSEVRLKCMLEEHNVRMLLMQKEHEARLEVLELEKALLTEKIKKHD</sequence>
<dbReference type="Proteomes" id="UP000494040">
    <property type="component" value="Unassembled WGS sequence"/>
</dbReference>